<name>A0A9X4MXF1_9FLAO</name>
<comment type="subcellular location">
    <subcellularLocation>
        <location evidence="1">Cell membrane</location>
        <topology evidence="1">Multi-pass membrane protein</topology>
    </subcellularLocation>
</comment>
<keyword evidence="2" id="KW-1003">Cell membrane</keyword>
<dbReference type="GO" id="GO:0005886">
    <property type="term" value="C:plasma membrane"/>
    <property type="evidence" value="ECO:0007669"/>
    <property type="project" value="UniProtKB-SubCell"/>
</dbReference>
<evidence type="ECO:0000256" key="4">
    <source>
        <dbReference type="ARBA" id="ARBA00022989"/>
    </source>
</evidence>
<sequence length="473" mass="54520">MYKKLLSETVIYGIGAILPRVIIFLLNPFYTEYFDGTEEFAKFVNLYALISFVNILLTFGFETAFFRFSAEKENITKTFNTAYIFLGLNALAFLLLVLSFNQPIANALEYANNPEYITWFAWIAFFDTLCVIPFAWLRFNNKPIKYSAVRVTQSLLQTGLILALFLWIPKSISATMGLTEKVSFPFFSNVIGSIIGFLLLLPIALKVKFEFDVSLFKRMIKYSWPIMLAGFAFMINENLDKAIQRYLIPESDAGAYGGSYKLAVLMTLFVTAYRMGIEPFFFKQMQDKNAQLTYARVTEYFVIVASIIALGIIGNVDWLKSLFIRKEEYWVAVDIVPIVVIANLFFGVYYNLSTWYKVTDRTRVGTYISWIGAIITLLLNIILLPIYGFMVSAWATLAAYFAMMLVSYYLGQKYYPIPYKTRKIIFYLSLTILFSVISYVIFDANYWVGNLLLLIFVGIIYFIERKSLQQNEN</sequence>
<accession>A0A9X4MXF1</accession>
<protein>
    <submittedName>
        <fullName evidence="7">Oligosaccharide flippase family protein</fullName>
    </submittedName>
</protein>
<keyword evidence="3 6" id="KW-0812">Transmembrane</keyword>
<evidence type="ECO:0000313" key="8">
    <source>
        <dbReference type="Proteomes" id="UP001152599"/>
    </source>
</evidence>
<keyword evidence="4 6" id="KW-1133">Transmembrane helix</keyword>
<feature type="transmembrane region" description="Helical" evidence="6">
    <location>
        <begin position="364"/>
        <end position="387"/>
    </location>
</feature>
<dbReference type="AlphaFoldDB" id="A0A9X4MXF1"/>
<dbReference type="Proteomes" id="UP001152599">
    <property type="component" value="Unassembled WGS sequence"/>
</dbReference>
<dbReference type="EMBL" id="JANCMU010000001">
    <property type="protein sequence ID" value="MDG4945310.1"/>
    <property type="molecule type" value="Genomic_DNA"/>
</dbReference>
<reference evidence="7" key="1">
    <citation type="submission" date="2022-07" db="EMBL/GenBank/DDBJ databases">
        <title>Description and genome-wide analysis of Profundicola chukchiensis gen. nov., sp. nov., marine bacteria isolated from bottom sediments of the Chukchi Sea.</title>
        <authorList>
            <person name="Romanenko L."/>
            <person name="Otstavnykh N."/>
            <person name="Kurilenko V."/>
            <person name="Eremeev V."/>
            <person name="Velansky P."/>
            <person name="Mikhailov V."/>
            <person name="Isaeva M."/>
        </authorList>
    </citation>
    <scope>NUCLEOTIDE SEQUENCE</scope>
    <source>
        <strain evidence="7">KMM 9713</strain>
    </source>
</reference>
<feature type="transmembrane region" description="Helical" evidence="6">
    <location>
        <begin position="116"/>
        <end position="136"/>
    </location>
</feature>
<dbReference type="PANTHER" id="PTHR30250">
    <property type="entry name" value="PST FAMILY PREDICTED COLANIC ACID TRANSPORTER"/>
    <property type="match status" value="1"/>
</dbReference>
<evidence type="ECO:0000313" key="7">
    <source>
        <dbReference type="EMBL" id="MDG4945310.1"/>
    </source>
</evidence>
<feature type="transmembrane region" description="Helical" evidence="6">
    <location>
        <begin position="188"/>
        <end position="207"/>
    </location>
</feature>
<comment type="caution">
    <text evidence="7">The sequence shown here is derived from an EMBL/GenBank/DDBJ whole genome shotgun (WGS) entry which is preliminary data.</text>
</comment>
<dbReference type="RefSeq" id="WP_304419969.1">
    <property type="nucleotide sequence ID" value="NZ_JANCMU010000001.1"/>
</dbReference>
<feature type="transmembrane region" description="Helical" evidence="6">
    <location>
        <begin position="219"/>
        <end position="235"/>
    </location>
</feature>
<dbReference type="InterPro" id="IPR050833">
    <property type="entry name" value="Poly_Biosynth_Transport"/>
</dbReference>
<feature type="transmembrane region" description="Helical" evidence="6">
    <location>
        <begin position="393"/>
        <end position="412"/>
    </location>
</feature>
<feature type="transmembrane region" description="Helical" evidence="6">
    <location>
        <begin position="148"/>
        <end position="168"/>
    </location>
</feature>
<proteinExistence type="predicted"/>
<feature type="transmembrane region" description="Helical" evidence="6">
    <location>
        <begin position="46"/>
        <end position="70"/>
    </location>
</feature>
<feature type="transmembrane region" description="Helical" evidence="6">
    <location>
        <begin position="82"/>
        <end position="104"/>
    </location>
</feature>
<gene>
    <name evidence="7" type="ORF">NMK71_02695</name>
</gene>
<keyword evidence="8" id="KW-1185">Reference proteome</keyword>
<dbReference type="Pfam" id="PF01943">
    <property type="entry name" value="Polysacc_synt"/>
    <property type="match status" value="1"/>
</dbReference>
<dbReference type="PANTHER" id="PTHR30250:SF11">
    <property type="entry name" value="O-ANTIGEN TRANSPORTER-RELATED"/>
    <property type="match status" value="1"/>
</dbReference>
<evidence type="ECO:0000256" key="3">
    <source>
        <dbReference type="ARBA" id="ARBA00022692"/>
    </source>
</evidence>
<evidence type="ECO:0000256" key="6">
    <source>
        <dbReference type="SAM" id="Phobius"/>
    </source>
</evidence>
<feature type="transmembrane region" description="Helical" evidence="6">
    <location>
        <begin position="424"/>
        <end position="441"/>
    </location>
</feature>
<feature type="transmembrane region" description="Helical" evidence="6">
    <location>
        <begin position="447"/>
        <end position="463"/>
    </location>
</feature>
<evidence type="ECO:0000256" key="5">
    <source>
        <dbReference type="ARBA" id="ARBA00023136"/>
    </source>
</evidence>
<keyword evidence="5 6" id="KW-0472">Membrane</keyword>
<feature type="transmembrane region" description="Helical" evidence="6">
    <location>
        <begin position="9"/>
        <end position="26"/>
    </location>
</feature>
<evidence type="ECO:0000256" key="2">
    <source>
        <dbReference type="ARBA" id="ARBA00022475"/>
    </source>
</evidence>
<feature type="transmembrane region" description="Helical" evidence="6">
    <location>
        <begin position="297"/>
        <end position="318"/>
    </location>
</feature>
<dbReference type="InterPro" id="IPR002797">
    <property type="entry name" value="Polysacc_synth"/>
</dbReference>
<feature type="transmembrane region" description="Helical" evidence="6">
    <location>
        <begin position="330"/>
        <end position="352"/>
    </location>
</feature>
<feature type="transmembrane region" description="Helical" evidence="6">
    <location>
        <begin position="255"/>
        <end position="276"/>
    </location>
</feature>
<evidence type="ECO:0000256" key="1">
    <source>
        <dbReference type="ARBA" id="ARBA00004651"/>
    </source>
</evidence>
<organism evidence="7 8">
    <name type="scientific">Profundicola chukchiensis</name>
    <dbReference type="NCBI Taxonomy" id="2961959"/>
    <lineage>
        <taxon>Bacteria</taxon>
        <taxon>Pseudomonadati</taxon>
        <taxon>Bacteroidota</taxon>
        <taxon>Flavobacteriia</taxon>
        <taxon>Flavobacteriales</taxon>
        <taxon>Weeksellaceae</taxon>
        <taxon>Profundicola</taxon>
    </lineage>
</organism>